<evidence type="ECO:0000256" key="2">
    <source>
        <dbReference type="ARBA" id="ARBA00022840"/>
    </source>
</evidence>
<feature type="region of interest" description="Disordered" evidence="3">
    <location>
        <begin position="757"/>
        <end position="800"/>
    </location>
</feature>
<dbReference type="GO" id="GO:0005524">
    <property type="term" value="F:ATP binding"/>
    <property type="evidence" value="ECO:0007669"/>
    <property type="project" value="UniProtKB-KW"/>
</dbReference>
<name>L8GTS5_ACACF</name>
<dbReference type="Gene3D" id="1.20.1270.10">
    <property type="match status" value="1"/>
</dbReference>
<dbReference type="CDD" id="cd24095">
    <property type="entry name" value="ASKHA_NBD_HSP70_AtHsp70-14-like"/>
    <property type="match status" value="1"/>
</dbReference>
<organism evidence="4 5">
    <name type="scientific">Acanthamoeba castellanii (strain ATCC 30010 / Neff)</name>
    <dbReference type="NCBI Taxonomy" id="1257118"/>
    <lineage>
        <taxon>Eukaryota</taxon>
        <taxon>Amoebozoa</taxon>
        <taxon>Discosea</taxon>
        <taxon>Longamoebia</taxon>
        <taxon>Centramoebida</taxon>
        <taxon>Acanthamoebidae</taxon>
        <taxon>Acanthamoeba</taxon>
    </lineage>
</organism>
<dbReference type="InterPro" id="IPR013126">
    <property type="entry name" value="Hsp_70_fam"/>
</dbReference>
<dbReference type="FunFam" id="3.90.640.10:FF:000004">
    <property type="entry name" value="Heat shock 70 kDa protein 4"/>
    <property type="match status" value="1"/>
</dbReference>
<reference evidence="4 5" key="1">
    <citation type="journal article" date="2013" name="Genome Biol.">
        <title>Genome of Acanthamoeba castellanii highlights extensive lateral gene transfer and early evolution of tyrosine kinase signaling.</title>
        <authorList>
            <person name="Clarke M."/>
            <person name="Lohan A.J."/>
            <person name="Liu B."/>
            <person name="Lagkouvardos I."/>
            <person name="Roy S."/>
            <person name="Zafar N."/>
            <person name="Bertelli C."/>
            <person name="Schilde C."/>
            <person name="Kianianmomeni A."/>
            <person name="Burglin T.R."/>
            <person name="Frech C."/>
            <person name="Turcotte B."/>
            <person name="Kopec K.O."/>
            <person name="Synnott J.M."/>
            <person name="Choo C."/>
            <person name="Paponov I."/>
            <person name="Finkler A."/>
            <person name="Soon Heng Tan C."/>
            <person name="Hutchins A.P."/>
            <person name="Weinmeier T."/>
            <person name="Rattei T."/>
            <person name="Chu J.S."/>
            <person name="Gimenez G."/>
            <person name="Irimia M."/>
            <person name="Rigden D.J."/>
            <person name="Fitzpatrick D.A."/>
            <person name="Lorenzo-Morales J."/>
            <person name="Bateman A."/>
            <person name="Chiu C.H."/>
            <person name="Tang P."/>
            <person name="Hegemann P."/>
            <person name="Fromm H."/>
            <person name="Raoult D."/>
            <person name="Greub G."/>
            <person name="Miranda-Saavedra D."/>
            <person name="Chen N."/>
            <person name="Nash P."/>
            <person name="Ginger M.L."/>
            <person name="Horn M."/>
            <person name="Schaap P."/>
            <person name="Caler L."/>
            <person name="Loftus B."/>
        </authorList>
    </citation>
    <scope>NUCLEOTIDE SEQUENCE [LARGE SCALE GENOMIC DNA]</scope>
    <source>
        <strain evidence="4 5">Neff</strain>
    </source>
</reference>
<dbReference type="SUPFAM" id="SSF100934">
    <property type="entry name" value="Heat shock protein 70kD (HSP70), C-terminal subdomain"/>
    <property type="match status" value="2"/>
</dbReference>
<feature type="region of interest" description="Disordered" evidence="3">
    <location>
        <begin position="513"/>
        <end position="547"/>
    </location>
</feature>
<keyword evidence="1" id="KW-0547">Nucleotide-binding</keyword>
<dbReference type="Gene3D" id="3.30.30.30">
    <property type="match status" value="1"/>
</dbReference>
<dbReference type="GO" id="GO:0005829">
    <property type="term" value="C:cytosol"/>
    <property type="evidence" value="ECO:0007669"/>
    <property type="project" value="TreeGrafter"/>
</dbReference>
<dbReference type="Proteomes" id="UP000011083">
    <property type="component" value="Unassembled WGS sequence"/>
</dbReference>
<evidence type="ECO:0000313" key="4">
    <source>
        <dbReference type="EMBL" id="ELR16420.1"/>
    </source>
</evidence>
<dbReference type="AlphaFoldDB" id="L8GTS5"/>
<dbReference type="FunFam" id="3.30.420.40:FF:000171">
    <property type="entry name" value="Heat shock 70 kDa protein 4"/>
    <property type="match status" value="2"/>
</dbReference>
<keyword evidence="5" id="KW-1185">Reference proteome</keyword>
<dbReference type="KEGG" id="acan:ACA1_320840"/>
<dbReference type="FunFam" id="3.30.30.30:FF:000002">
    <property type="entry name" value="Heat shock 70 kDa protein 4"/>
    <property type="match status" value="1"/>
</dbReference>
<dbReference type="GeneID" id="14917104"/>
<dbReference type="OrthoDB" id="434160at2759"/>
<dbReference type="InterPro" id="IPR043129">
    <property type="entry name" value="ATPase_NBD"/>
</dbReference>
<feature type="compositionally biased region" description="Basic and acidic residues" evidence="3">
    <location>
        <begin position="523"/>
        <end position="547"/>
    </location>
</feature>
<protein>
    <submittedName>
        <fullName evidence="4">HSP91 (Heat shock protein 91), putative</fullName>
    </submittedName>
</protein>
<dbReference type="GO" id="GO:0140662">
    <property type="term" value="F:ATP-dependent protein folding chaperone"/>
    <property type="evidence" value="ECO:0007669"/>
    <property type="project" value="InterPro"/>
</dbReference>
<accession>L8GTS5</accession>
<dbReference type="STRING" id="1257118.L8GTS5"/>
<dbReference type="InterPro" id="IPR029047">
    <property type="entry name" value="HSP70_peptide-bd_sf"/>
</dbReference>
<dbReference type="VEuPathDB" id="AmoebaDB:ACA1_320840"/>
<dbReference type="GO" id="GO:0005634">
    <property type="term" value="C:nucleus"/>
    <property type="evidence" value="ECO:0007669"/>
    <property type="project" value="TreeGrafter"/>
</dbReference>
<evidence type="ECO:0000256" key="1">
    <source>
        <dbReference type="ARBA" id="ARBA00022741"/>
    </source>
</evidence>
<dbReference type="RefSeq" id="XP_004338433.1">
    <property type="nucleotide sequence ID" value="XM_004338385.1"/>
</dbReference>
<dbReference type="FunFam" id="1.20.1270.10:FF:000002">
    <property type="entry name" value="Heat shock 70 kDa protein 4"/>
    <property type="match status" value="1"/>
</dbReference>
<dbReference type="InterPro" id="IPR029048">
    <property type="entry name" value="HSP70_C_sf"/>
</dbReference>
<gene>
    <name evidence="4" type="ORF">ACA1_320840</name>
</gene>
<proteinExistence type="predicted"/>
<keyword evidence="4" id="KW-0346">Stress response</keyword>
<dbReference type="EMBL" id="KB007998">
    <property type="protein sequence ID" value="ELR16420.1"/>
    <property type="molecule type" value="Genomic_DNA"/>
</dbReference>
<keyword evidence="2" id="KW-0067">ATP-binding</keyword>
<feature type="compositionally biased region" description="Basic and acidic residues" evidence="3">
    <location>
        <begin position="770"/>
        <end position="800"/>
    </location>
</feature>
<dbReference type="SUPFAM" id="SSF100920">
    <property type="entry name" value="Heat shock protein 70kD (HSP70), peptide-binding domain"/>
    <property type="match status" value="1"/>
</dbReference>
<dbReference type="Gene3D" id="3.90.640.10">
    <property type="entry name" value="Actin, Chain A, domain 4"/>
    <property type="match status" value="1"/>
</dbReference>
<dbReference type="Pfam" id="PF00012">
    <property type="entry name" value="HSP70"/>
    <property type="match status" value="1"/>
</dbReference>
<sequence>MSVIGIDLGNRNSIIAVAQRGGIDIVLNECSNRHTPSMVGFVGQERSIGEAAMVQYARNIRNTVAQVKRLIGRKWNEKELQDELPLLPFKVKEIGDGKIGIEVSYNGEQVTFTPEEVTAMVLVQLKAISENYLRTKVKDVVISIPGFFTSAQRRALLDSTQIAGLNCLKLVNEITATAIAYGIYKTDLPESDPMHVMFVDIGDSHMSVGVVAFQKGKLRVLSTAYDRTLGGRNFDRALADHFAKVFQDKYKIDVKSNMKAWIRLETACEKVKKILSANSQAPLAIDSLMEDIDVSAMVTREDFEQFCAPLFERLQEPLKQVLAETGLSGSSLHAIELVGGASRMPQLAPIISKLTGKEFSRTMNAEESVARGAALQCAMLSPTFRVREFKVEDSNPYPINLVWKDLDSESMETEEPTEIFPKNCVVPAMKIITFPRGKPCEIKASYAPTADLPPGTSAFIGKWVIPTVPPTESGESAKVRVKVKLDGNGIFSVEYAQMIENVVASKEEDKKEAAAAAAAAQSPKDDDDKKAKEGDENKSAEKKEDAKITTKRTNLFIQEVTDGMPPAQIQALAAEEKQRLAKDTELRETAEARNAVEAYVYDTRSDLNGSLLPFVLEADKDAFYSQLNEAEDWLYGEGAQATKQAYQEKLAQLKKVGEPIRIRRREAEDRDDAIEKLRQAMENYRLLAQSTGMQDPKYEHIPQEERQKVLNKVKEAEDSVLPKAEQQKTLPSTADPIIWVADITHTKENLDTFVSTIMNKPKPKPAAPAPKEEPKKEESAPKEETAEPTEKKEADMDVEQ</sequence>
<evidence type="ECO:0000313" key="5">
    <source>
        <dbReference type="Proteomes" id="UP000011083"/>
    </source>
</evidence>
<dbReference type="PANTHER" id="PTHR45639">
    <property type="entry name" value="HSC70CB, ISOFORM G-RELATED"/>
    <property type="match status" value="1"/>
</dbReference>
<dbReference type="SUPFAM" id="SSF53067">
    <property type="entry name" value="Actin-like ATPase domain"/>
    <property type="match status" value="2"/>
</dbReference>
<dbReference type="PRINTS" id="PR00301">
    <property type="entry name" value="HEATSHOCK70"/>
</dbReference>
<evidence type="ECO:0000256" key="3">
    <source>
        <dbReference type="SAM" id="MobiDB-lite"/>
    </source>
</evidence>
<dbReference type="Gene3D" id="2.60.34.10">
    <property type="entry name" value="Substrate Binding Domain Of DNAk, Chain A, domain 1"/>
    <property type="match status" value="1"/>
</dbReference>
<dbReference type="Gene3D" id="3.30.420.40">
    <property type="match status" value="2"/>
</dbReference>
<dbReference type="PANTHER" id="PTHR45639:SF4">
    <property type="entry name" value="HSC70CB, ISOFORM G"/>
    <property type="match status" value="1"/>
</dbReference>
<dbReference type="OMA" id="WEQSPEI"/>